<dbReference type="Gene3D" id="3.30.420.10">
    <property type="entry name" value="Ribonuclease H-like superfamily/Ribonuclease H"/>
    <property type="match status" value="1"/>
</dbReference>
<dbReference type="InterPro" id="IPR047201">
    <property type="entry name" value="ERI-1_3'hExo-like"/>
</dbReference>
<accession>A0AAW2ZSE0</accession>
<keyword evidence="2" id="KW-0378">Hydrolase</keyword>
<dbReference type="PANTHER" id="PTHR23044:SF61">
    <property type="entry name" value="3'-5' EXORIBONUCLEASE 1-RELATED"/>
    <property type="match status" value="1"/>
</dbReference>
<dbReference type="SMART" id="SM00479">
    <property type="entry name" value="EXOIII"/>
    <property type="match status" value="1"/>
</dbReference>
<evidence type="ECO:0000313" key="6">
    <source>
        <dbReference type="Proteomes" id="UP001431209"/>
    </source>
</evidence>
<comment type="caution">
    <text evidence="5">The sequence shown here is derived from an EMBL/GenBank/DDBJ whole genome shotgun (WGS) entry which is preliminary data.</text>
</comment>
<evidence type="ECO:0000259" key="4">
    <source>
        <dbReference type="SMART" id="SM00479"/>
    </source>
</evidence>
<keyword evidence="1" id="KW-0540">Nuclease</keyword>
<dbReference type="PANTHER" id="PTHR23044">
    <property type="entry name" value="3'-5' EXONUCLEASE ERI1-RELATED"/>
    <property type="match status" value="1"/>
</dbReference>
<evidence type="ECO:0000256" key="1">
    <source>
        <dbReference type="ARBA" id="ARBA00022722"/>
    </source>
</evidence>
<dbReference type="InterPro" id="IPR012337">
    <property type="entry name" value="RNaseH-like_sf"/>
</dbReference>
<proteinExistence type="predicted"/>
<dbReference type="Proteomes" id="UP001431209">
    <property type="component" value="Unassembled WGS sequence"/>
</dbReference>
<keyword evidence="6" id="KW-1185">Reference proteome</keyword>
<reference evidence="5 6" key="1">
    <citation type="submission" date="2024-03" db="EMBL/GenBank/DDBJ databases">
        <title>The Acrasis kona genome and developmental transcriptomes reveal deep origins of eukaryotic multicellular pathways.</title>
        <authorList>
            <person name="Sheikh S."/>
            <person name="Fu C.-J."/>
            <person name="Brown M.W."/>
            <person name="Baldauf S.L."/>
        </authorList>
    </citation>
    <scope>NUCLEOTIDE SEQUENCE [LARGE SCALE GENOMIC DNA]</scope>
    <source>
        <strain evidence="5 6">ATCC MYA-3509</strain>
    </source>
</reference>
<protein>
    <submittedName>
        <fullName evidence="5">3'-5' exoribonuclease</fullName>
    </submittedName>
</protein>
<sequence>MSSSQRFRFLCVIDFEATCDDYNVNHGDQLQEIIEFPAVLLDTEVLKVVDTFQVFIKPEVEPILTDFCKNLTGITQDQIDNGINLLDAMKRFDDWLHVTHGVISTGLERNFAIATDGPWDIKNMLFNDCKRKNILDYFHDVKYYSEWVNVRRMYKSEYGRAGGITSQLQGLNMTFEGKEHCGLDDAKNIARIVIKMITDGKVFKLNDRLRGKKKEK</sequence>
<evidence type="ECO:0000313" key="5">
    <source>
        <dbReference type="EMBL" id="KAL0491646.1"/>
    </source>
</evidence>
<dbReference type="InterPro" id="IPR051274">
    <property type="entry name" value="3-5_Exoribonuclease"/>
</dbReference>
<dbReference type="InterPro" id="IPR036397">
    <property type="entry name" value="RNaseH_sf"/>
</dbReference>
<name>A0AAW2ZSE0_9EUKA</name>
<feature type="domain" description="Exonuclease" evidence="4">
    <location>
        <begin position="9"/>
        <end position="202"/>
    </location>
</feature>
<evidence type="ECO:0000256" key="3">
    <source>
        <dbReference type="ARBA" id="ARBA00022839"/>
    </source>
</evidence>
<dbReference type="CDD" id="cd06133">
    <property type="entry name" value="ERI-1_3'hExo_like"/>
    <property type="match status" value="1"/>
</dbReference>
<organism evidence="5 6">
    <name type="scientific">Acrasis kona</name>
    <dbReference type="NCBI Taxonomy" id="1008807"/>
    <lineage>
        <taxon>Eukaryota</taxon>
        <taxon>Discoba</taxon>
        <taxon>Heterolobosea</taxon>
        <taxon>Tetramitia</taxon>
        <taxon>Eutetramitia</taxon>
        <taxon>Acrasidae</taxon>
        <taxon>Acrasis</taxon>
    </lineage>
</organism>
<gene>
    <name evidence="5" type="ORF">AKO1_000595</name>
</gene>
<keyword evidence="3" id="KW-0269">Exonuclease</keyword>
<dbReference type="EMBL" id="JAOPGA020001838">
    <property type="protein sequence ID" value="KAL0491646.1"/>
    <property type="molecule type" value="Genomic_DNA"/>
</dbReference>
<dbReference type="GO" id="GO:0000175">
    <property type="term" value="F:3'-5'-RNA exonuclease activity"/>
    <property type="evidence" value="ECO:0007669"/>
    <property type="project" value="InterPro"/>
</dbReference>
<dbReference type="SUPFAM" id="SSF53098">
    <property type="entry name" value="Ribonuclease H-like"/>
    <property type="match status" value="1"/>
</dbReference>
<dbReference type="Pfam" id="PF00929">
    <property type="entry name" value="RNase_T"/>
    <property type="match status" value="1"/>
</dbReference>
<dbReference type="AlphaFoldDB" id="A0AAW2ZSE0"/>
<dbReference type="GO" id="GO:0003676">
    <property type="term" value="F:nucleic acid binding"/>
    <property type="evidence" value="ECO:0007669"/>
    <property type="project" value="InterPro"/>
</dbReference>
<evidence type="ECO:0000256" key="2">
    <source>
        <dbReference type="ARBA" id="ARBA00022801"/>
    </source>
</evidence>
<dbReference type="InterPro" id="IPR013520">
    <property type="entry name" value="Ribonucl_H"/>
</dbReference>